<dbReference type="PANTHER" id="PTHR11895">
    <property type="entry name" value="TRANSAMIDASE"/>
    <property type="match status" value="1"/>
</dbReference>
<name>A0A7L5BUM3_9RHOB</name>
<evidence type="ECO:0000313" key="4">
    <source>
        <dbReference type="EMBL" id="QIE54107.1"/>
    </source>
</evidence>
<dbReference type="SUPFAM" id="SSF75304">
    <property type="entry name" value="Amidase signature (AS) enzymes"/>
    <property type="match status" value="1"/>
</dbReference>
<evidence type="ECO:0000259" key="3">
    <source>
        <dbReference type="Pfam" id="PF01425"/>
    </source>
</evidence>
<dbReference type="GO" id="GO:0003824">
    <property type="term" value="F:catalytic activity"/>
    <property type="evidence" value="ECO:0007669"/>
    <property type="project" value="InterPro"/>
</dbReference>
<evidence type="ECO:0000256" key="1">
    <source>
        <dbReference type="ARBA" id="ARBA00009199"/>
    </source>
</evidence>
<evidence type="ECO:0000256" key="2">
    <source>
        <dbReference type="SAM" id="MobiDB-lite"/>
    </source>
</evidence>
<gene>
    <name evidence="4" type="ORF">G5B40_00795</name>
</gene>
<dbReference type="InterPro" id="IPR036928">
    <property type="entry name" value="AS_sf"/>
</dbReference>
<reference evidence="4 5" key="1">
    <citation type="submission" date="2020-02" db="EMBL/GenBank/DDBJ databases">
        <title>complete genome sequence of Rhodobacteraceae bacterium.</title>
        <authorList>
            <person name="Park J."/>
            <person name="Kim Y.-S."/>
            <person name="Kim K.-H."/>
        </authorList>
    </citation>
    <scope>NUCLEOTIDE SEQUENCE [LARGE SCALE GENOMIC DNA]</scope>
    <source>
        <strain evidence="4 5">RR4-56</strain>
    </source>
</reference>
<feature type="domain" description="Amidase" evidence="3">
    <location>
        <begin position="28"/>
        <end position="450"/>
    </location>
</feature>
<keyword evidence="5" id="KW-1185">Reference proteome</keyword>
<dbReference type="InterPro" id="IPR023631">
    <property type="entry name" value="Amidase_dom"/>
</dbReference>
<proteinExistence type="inferred from homology"/>
<dbReference type="PANTHER" id="PTHR11895:SF7">
    <property type="entry name" value="GLUTAMYL-TRNA(GLN) AMIDOTRANSFERASE SUBUNIT A, MITOCHONDRIAL"/>
    <property type="match status" value="1"/>
</dbReference>
<organism evidence="4 5">
    <name type="scientific">Pikeienuella piscinae</name>
    <dbReference type="NCBI Taxonomy" id="2748098"/>
    <lineage>
        <taxon>Bacteria</taxon>
        <taxon>Pseudomonadati</taxon>
        <taxon>Pseudomonadota</taxon>
        <taxon>Alphaproteobacteria</taxon>
        <taxon>Rhodobacterales</taxon>
        <taxon>Paracoccaceae</taxon>
        <taxon>Pikeienuella</taxon>
    </lineage>
</organism>
<dbReference type="NCBIfam" id="NF005687">
    <property type="entry name" value="PRK07487.1"/>
    <property type="match status" value="1"/>
</dbReference>
<dbReference type="Proteomes" id="UP000503336">
    <property type="component" value="Chromosome"/>
</dbReference>
<evidence type="ECO:0000313" key="5">
    <source>
        <dbReference type="Proteomes" id="UP000503336"/>
    </source>
</evidence>
<sequence>MADTPLWRLGAAETAARIAAGDISARDVIGTAVERMHAVNPKLNAVVADLSEEAMAAAQALDEKQARGESLGPLHGVPVTIKVNVDQKGWATTNGVPALAGNFAKEDAPVVANLKKAGAVVIGRTNTPEFSFRADTDNPLHGRTNNPWGDHVSPGGSSGGAGSSVMMGIGALAHGNDIGGSLRFPAAANGAATVKPGIGRVPAFNPSQRVERGMLAQAMSVQGLIARRADDVRTGMRALIAPDARDPWMVEAPFDGAPVEGPIKVAFTKETFEFDLHPDVEAALDAAAAALSDAGYEVVETEAPMVREIAHDGYRALMGEVEGLMGPDIRNYGSETIKAVFASYHELFPPFIGDELLRAMAKRTFYARAWSKFLEAYPLVLTPFLPAPFFRPNRDAEGVEGAREALGSAIWSYSMNYLALPAGNIPAHFNGVQPISVQIVGRRFREDLILDACEAVETRVGVMAERLWARES</sequence>
<dbReference type="EMBL" id="CP049056">
    <property type="protein sequence ID" value="QIE54107.1"/>
    <property type="molecule type" value="Genomic_DNA"/>
</dbReference>
<dbReference type="InterPro" id="IPR000120">
    <property type="entry name" value="Amidase"/>
</dbReference>
<dbReference type="KEGG" id="hdh:G5B40_00795"/>
<protein>
    <submittedName>
        <fullName evidence="4">Amidase</fullName>
    </submittedName>
</protein>
<dbReference type="AlphaFoldDB" id="A0A7L5BUM3"/>
<accession>A0A7L5BUM3</accession>
<dbReference type="Gene3D" id="3.90.1300.10">
    <property type="entry name" value="Amidase signature (AS) domain"/>
    <property type="match status" value="1"/>
</dbReference>
<dbReference type="Pfam" id="PF01425">
    <property type="entry name" value="Amidase"/>
    <property type="match status" value="1"/>
</dbReference>
<feature type="region of interest" description="Disordered" evidence="2">
    <location>
        <begin position="132"/>
        <end position="160"/>
    </location>
</feature>
<dbReference type="RefSeq" id="WP_165093823.1">
    <property type="nucleotide sequence ID" value="NZ_CP049056.1"/>
</dbReference>
<comment type="similarity">
    <text evidence="1">Belongs to the amidase family.</text>
</comment>